<dbReference type="Gene3D" id="3.20.20.370">
    <property type="entry name" value="Glycoside hydrolase/deacetylase"/>
    <property type="match status" value="1"/>
</dbReference>
<protein>
    <recommendedName>
        <fullName evidence="3">WalW protein</fullName>
    </recommendedName>
</protein>
<dbReference type="EMBL" id="JACHLR010000001">
    <property type="protein sequence ID" value="MBB4856930.1"/>
    <property type="molecule type" value="Genomic_DNA"/>
</dbReference>
<keyword evidence="2" id="KW-1185">Reference proteome</keyword>
<gene>
    <name evidence="1" type="ORF">HNO88_000227</name>
</gene>
<dbReference type="Proteomes" id="UP000555448">
    <property type="component" value="Unassembled WGS sequence"/>
</dbReference>
<reference evidence="1 2" key="1">
    <citation type="submission" date="2020-08" db="EMBL/GenBank/DDBJ databases">
        <title>Functional genomics of gut bacteria from endangered species of beetles.</title>
        <authorList>
            <person name="Carlos-Shanley C."/>
        </authorList>
    </citation>
    <scope>NUCLEOTIDE SEQUENCE [LARGE SCALE GENOMIC DNA]</scope>
    <source>
        <strain evidence="1 2">S00245</strain>
    </source>
</reference>
<sequence length="344" mass="38402">MDAIARGGYPLPGPNILDRPVHPDFVRFGDDFGQRFLVTVDTEEEFDWDQPIQRERHTLDTIPALRTFQDFCESHGVVPVYLIDYPIANSPLAVEAIGEAVAAGRAEVGVQLHPWVSPPLDEDVTEFNSYAGNLPFELEREKFRILRDTIESNFGKAPLIYRAGRYGLGPRSAEILAENGLTIDTSVRARFDYSGTGGPNYRDHPLRPYWIDRSARLMELPLTTVFWGPLRQLGGTIYPQMWRAPSARGMLSKAGLLERIPLTPEGVTSEEAIRGIDVAVDDGLPVLVLSFHSPSLAPGYTPYVRNAADLESLYAWWRDVFAHLAKRAIKPTSVADIMSRVELA</sequence>
<dbReference type="CDD" id="cd10935">
    <property type="entry name" value="CE4_WalW"/>
    <property type="match status" value="1"/>
</dbReference>
<accession>A0A7W7K631</accession>
<name>A0A7W7K631_9SPHN</name>
<dbReference type="SUPFAM" id="SSF88713">
    <property type="entry name" value="Glycoside hydrolase/deacetylase"/>
    <property type="match status" value="1"/>
</dbReference>
<comment type="caution">
    <text evidence="1">The sequence shown here is derived from an EMBL/GenBank/DDBJ whole genome shotgun (WGS) entry which is preliminary data.</text>
</comment>
<evidence type="ECO:0000313" key="2">
    <source>
        <dbReference type="Proteomes" id="UP000555448"/>
    </source>
</evidence>
<evidence type="ECO:0008006" key="3">
    <source>
        <dbReference type="Google" id="ProtNLM"/>
    </source>
</evidence>
<proteinExistence type="predicted"/>
<dbReference type="GO" id="GO:0005975">
    <property type="term" value="P:carbohydrate metabolic process"/>
    <property type="evidence" value="ECO:0007669"/>
    <property type="project" value="InterPro"/>
</dbReference>
<dbReference type="InterPro" id="IPR011330">
    <property type="entry name" value="Glyco_hydro/deAcase_b/a-brl"/>
</dbReference>
<evidence type="ECO:0000313" key="1">
    <source>
        <dbReference type="EMBL" id="MBB4856930.1"/>
    </source>
</evidence>
<organism evidence="1 2">
    <name type="scientific">Novosphingobium chloroacetimidivorans</name>
    <dbReference type="NCBI Taxonomy" id="1428314"/>
    <lineage>
        <taxon>Bacteria</taxon>
        <taxon>Pseudomonadati</taxon>
        <taxon>Pseudomonadota</taxon>
        <taxon>Alphaproteobacteria</taxon>
        <taxon>Sphingomonadales</taxon>
        <taxon>Sphingomonadaceae</taxon>
        <taxon>Novosphingobium</taxon>
    </lineage>
</organism>
<dbReference type="AlphaFoldDB" id="A0A7W7K631"/>